<comment type="subcellular location">
    <subcellularLocation>
        <location evidence="5">Cell membrane</location>
        <topology evidence="5">Multi-pass membrane protein</topology>
    </subcellularLocation>
    <subcellularLocation>
        <location evidence="1">Endomembrane system</location>
        <topology evidence="1">Multi-pass membrane protein</topology>
    </subcellularLocation>
    <subcellularLocation>
        <location evidence="6">Membrane</location>
        <topology evidence="6">Multi-pass membrane protein</topology>
    </subcellularLocation>
</comment>
<accession>A0A6H1Q100</accession>
<dbReference type="GO" id="GO:0048038">
    <property type="term" value="F:quinone binding"/>
    <property type="evidence" value="ECO:0007669"/>
    <property type="project" value="UniProtKB-KW"/>
</dbReference>
<evidence type="ECO:0000313" key="8">
    <source>
        <dbReference type="EMBL" id="QIZ20461.1"/>
    </source>
</evidence>
<evidence type="ECO:0000256" key="1">
    <source>
        <dbReference type="ARBA" id="ARBA00004127"/>
    </source>
</evidence>
<evidence type="ECO:0000256" key="6">
    <source>
        <dbReference type="RuleBase" id="RU000320"/>
    </source>
</evidence>
<feature type="transmembrane region" description="Helical" evidence="5">
    <location>
        <begin position="70"/>
        <end position="88"/>
    </location>
</feature>
<dbReference type="AlphaFoldDB" id="A0A6H1Q100"/>
<keyword evidence="5" id="KW-0520">NAD</keyword>
<gene>
    <name evidence="5 8" type="primary">nuoN</name>
    <name evidence="8" type="ORF">E5R92_01500</name>
</gene>
<name>A0A6H1Q100_9PROT</name>
<evidence type="ECO:0000259" key="7">
    <source>
        <dbReference type="Pfam" id="PF00361"/>
    </source>
</evidence>
<dbReference type="GO" id="GO:0050136">
    <property type="term" value="F:NADH dehydrogenase (quinone) (non-electrogenic) activity"/>
    <property type="evidence" value="ECO:0007669"/>
    <property type="project" value="UniProtKB-UniRule"/>
</dbReference>
<sequence>MDNLNFILPEVFISLSIMFLLLLGVYKKNSSNIVHNLAVGSLLITGILIFNNPLDKNVSLFNNGYIIDNLSSFMKILTILGGAFVLSISTRYLKICKIFLIEYPVLVLSSILGMMVMISSNDLMVFYIGLELQSLALYVLASFNRDQLKSSESGLKYFVLSALSSGLLLYGCSLVYGFSGSTNFNVIGDAMNSSHYGLTFGIVFILVGLAFKISAVPFHMWAPDVYEGSPTAVTLFFAIVPKVAALTVFIRFLYVPFVNMIDQWQPILIFLSIASMIFGAIAAIGQNNLKRLIAYSSIGHMGYALAGLSTGSNEGIQSSVVYMSIYLVMNLAFFSCLLMLKRNDVYYETIGDLSGLSKKHPILSLSLLAILFSLAGIPPLAGFFAKFYIFKAVIEQSMYFLAIVGLLSTVIAAFYYLKIIKVIYFDKEKEGYDTDHNIWLKGSLTFSTLLILLYFIFPSKLVEIVSRINII</sequence>
<proteinExistence type="inferred from homology"/>
<keyword evidence="5" id="KW-0874">Quinone</keyword>
<feature type="transmembrane region" description="Helical" evidence="5">
    <location>
        <begin position="198"/>
        <end position="221"/>
    </location>
</feature>
<feature type="transmembrane region" description="Helical" evidence="5">
    <location>
        <begin position="266"/>
        <end position="285"/>
    </location>
</feature>
<dbReference type="EC" id="7.1.1.-" evidence="5"/>
<feature type="transmembrane region" description="Helical" evidence="5">
    <location>
        <begin position="438"/>
        <end position="457"/>
    </location>
</feature>
<evidence type="ECO:0000313" key="9">
    <source>
        <dbReference type="Proteomes" id="UP000501094"/>
    </source>
</evidence>
<dbReference type="InterPro" id="IPR001750">
    <property type="entry name" value="ND/Mrp_TM"/>
</dbReference>
<dbReference type="PANTHER" id="PTHR22773">
    <property type="entry name" value="NADH DEHYDROGENASE"/>
    <property type="match status" value="1"/>
</dbReference>
<feature type="transmembrane region" description="Helical" evidence="5">
    <location>
        <begin position="100"/>
        <end position="118"/>
    </location>
</feature>
<dbReference type="RefSeq" id="WP_168606351.1">
    <property type="nucleotide sequence ID" value="NZ_CP038852.1"/>
</dbReference>
<organism evidence="8 9">
    <name type="scientific">Candidatus Pelagibacter giovannonii</name>
    <dbReference type="NCBI Taxonomy" id="2563896"/>
    <lineage>
        <taxon>Bacteria</taxon>
        <taxon>Pseudomonadati</taxon>
        <taxon>Pseudomonadota</taxon>
        <taxon>Alphaproteobacteria</taxon>
        <taxon>Candidatus Pelagibacterales</taxon>
        <taxon>Candidatus Pelagibacteraceae</taxon>
        <taxon>Candidatus Pelagibacter</taxon>
    </lineage>
</organism>
<dbReference type="HAMAP" id="MF_00445">
    <property type="entry name" value="NDH1_NuoN_1"/>
    <property type="match status" value="1"/>
</dbReference>
<comment type="subunit">
    <text evidence="5">NDH-1 is composed of 14 different subunits. Subunits NuoA, H, J, K, L, M, N constitute the membrane sector of the complex.</text>
</comment>
<dbReference type="NCBIfam" id="TIGR01770">
    <property type="entry name" value="NDH_I_N"/>
    <property type="match status" value="1"/>
</dbReference>
<feature type="domain" description="NADH:quinone oxidoreductase/Mrp antiporter transmembrane" evidence="7">
    <location>
        <begin position="120"/>
        <end position="411"/>
    </location>
</feature>
<dbReference type="Proteomes" id="UP000501094">
    <property type="component" value="Chromosome"/>
</dbReference>
<dbReference type="GO" id="GO:0005886">
    <property type="term" value="C:plasma membrane"/>
    <property type="evidence" value="ECO:0007669"/>
    <property type="project" value="UniProtKB-SubCell"/>
</dbReference>
<dbReference type="Pfam" id="PF00361">
    <property type="entry name" value="Proton_antipo_M"/>
    <property type="match status" value="1"/>
</dbReference>
<keyword evidence="4 5" id="KW-0472">Membrane</keyword>
<feature type="transmembrane region" description="Helical" evidence="5">
    <location>
        <begin position="361"/>
        <end position="385"/>
    </location>
</feature>
<dbReference type="NCBIfam" id="NF004440">
    <property type="entry name" value="PRK05777.1-3"/>
    <property type="match status" value="1"/>
</dbReference>
<evidence type="ECO:0000256" key="2">
    <source>
        <dbReference type="ARBA" id="ARBA00022692"/>
    </source>
</evidence>
<keyword evidence="8" id="KW-0560">Oxidoreductase</keyword>
<comment type="function">
    <text evidence="5">NDH-1 shuttles electrons from NADH, via FMN and iron-sulfur (Fe-S) centers, to quinones in the respiratory chain. The immediate electron acceptor for the enzyme in this species is believed to be ubiquinone. Couples the redox reaction to proton translocation (for every two electrons transferred, four hydrogen ions are translocated across the cytoplasmic membrane), and thus conserves the redox energy in a proton gradient.</text>
</comment>
<keyword evidence="2 5" id="KW-0812">Transmembrane</keyword>
<keyword evidence="5" id="KW-1278">Translocase</keyword>
<feature type="transmembrane region" description="Helical" evidence="5">
    <location>
        <begin position="233"/>
        <end position="254"/>
    </location>
</feature>
<dbReference type="EMBL" id="CP038852">
    <property type="protein sequence ID" value="QIZ20461.1"/>
    <property type="molecule type" value="Genomic_DNA"/>
</dbReference>
<dbReference type="PRINTS" id="PR01434">
    <property type="entry name" value="NADHDHGNASE5"/>
</dbReference>
<comment type="similarity">
    <text evidence="5">Belongs to the complex I subunit 2 family.</text>
</comment>
<keyword evidence="3 5" id="KW-1133">Transmembrane helix</keyword>
<feature type="transmembrane region" description="Helical" evidence="5">
    <location>
        <begin position="33"/>
        <end position="50"/>
    </location>
</feature>
<keyword evidence="9" id="KW-1185">Reference proteome</keyword>
<dbReference type="InterPro" id="IPR010096">
    <property type="entry name" value="NADH-Q_OxRdtase_suN/2"/>
</dbReference>
<dbReference type="GO" id="GO:0042773">
    <property type="term" value="P:ATP synthesis coupled electron transport"/>
    <property type="evidence" value="ECO:0007669"/>
    <property type="project" value="InterPro"/>
</dbReference>
<feature type="transmembrane region" description="Helical" evidence="5">
    <location>
        <begin position="320"/>
        <end position="340"/>
    </location>
</feature>
<keyword evidence="5" id="KW-0813">Transport</keyword>
<protein>
    <recommendedName>
        <fullName evidence="5">NADH-quinone oxidoreductase subunit N</fullName>
        <ecNumber evidence="5">7.1.1.-</ecNumber>
    </recommendedName>
    <alternativeName>
        <fullName evidence="5">NADH dehydrogenase I subunit N</fullName>
    </alternativeName>
    <alternativeName>
        <fullName evidence="5">NDH-1 subunit N</fullName>
    </alternativeName>
</protein>
<feature type="transmembrane region" description="Helical" evidence="5">
    <location>
        <begin position="155"/>
        <end position="178"/>
    </location>
</feature>
<keyword evidence="5" id="KW-1003">Cell membrane</keyword>
<evidence type="ECO:0000256" key="5">
    <source>
        <dbReference type="HAMAP-Rule" id="MF_00445"/>
    </source>
</evidence>
<dbReference type="GO" id="GO:0008137">
    <property type="term" value="F:NADH dehydrogenase (ubiquinone) activity"/>
    <property type="evidence" value="ECO:0007669"/>
    <property type="project" value="InterPro"/>
</dbReference>
<keyword evidence="5" id="KW-0830">Ubiquinone</keyword>
<comment type="catalytic activity">
    <reaction evidence="5">
        <text>a quinone + NADH + 5 H(+)(in) = a quinol + NAD(+) + 4 H(+)(out)</text>
        <dbReference type="Rhea" id="RHEA:57888"/>
        <dbReference type="ChEBI" id="CHEBI:15378"/>
        <dbReference type="ChEBI" id="CHEBI:24646"/>
        <dbReference type="ChEBI" id="CHEBI:57540"/>
        <dbReference type="ChEBI" id="CHEBI:57945"/>
        <dbReference type="ChEBI" id="CHEBI:132124"/>
    </reaction>
</comment>
<evidence type="ECO:0000256" key="4">
    <source>
        <dbReference type="ARBA" id="ARBA00023136"/>
    </source>
</evidence>
<dbReference type="KEGG" id="peg:E5R92_01500"/>
<reference evidence="8 9" key="1">
    <citation type="journal article" date="2020" name="Nat. Microbiol.">
        <title>Lysogenic host-virus interactions in SAR11 marine bacteria.</title>
        <authorList>
            <person name="Morris R.M."/>
            <person name="Cain K.R."/>
            <person name="Hvorecny K.L."/>
            <person name="Kollman J.M."/>
        </authorList>
    </citation>
    <scope>NUCLEOTIDE SEQUENCE [LARGE SCALE GENOMIC DNA]</scope>
    <source>
        <strain evidence="8 9">NP1</strain>
    </source>
</reference>
<dbReference type="GO" id="GO:0012505">
    <property type="term" value="C:endomembrane system"/>
    <property type="evidence" value="ECO:0007669"/>
    <property type="project" value="UniProtKB-SubCell"/>
</dbReference>
<feature type="transmembrane region" description="Helical" evidence="5">
    <location>
        <begin position="397"/>
        <end position="417"/>
    </location>
</feature>
<evidence type="ECO:0000256" key="3">
    <source>
        <dbReference type="ARBA" id="ARBA00022989"/>
    </source>
</evidence>
<feature type="transmembrane region" description="Helical" evidence="5">
    <location>
        <begin position="6"/>
        <end position="26"/>
    </location>
</feature>